<dbReference type="EMBL" id="GBRH01173195">
    <property type="protein sequence ID" value="JAE24701.1"/>
    <property type="molecule type" value="Transcribed_RNA"/>
</dbReference>
<proteinExistence type="predicted"/>
<name>A0A0A9GQ79_ARUDO</name>
<sequence>MVMCSIVRAARSVQ</sequence>
<organism evidence="1">
    <name type="scientific">Arundo donax</name>
    <name type="common">Giant reed</name>
    <name type="synonym">Donax arundinaceus</name>
    <dbReference type="NCBI Taxonomy" id="35708"/>
    <lineage>
        <taxon>Eukaryota</taxon>
        <taxon>Viridiplantae</taxon>
        <taxon>Streptophyta</taxon>
        <taxon>Embryophyta</taxon>
        <taxon>Tracheophyta</taxon>
        <taxon>Spermatophyta</taxon>
        <taxon>Magnoliopsida</taxon>
        <taxon>Liliopsida</taxon>
        <taxon>Poales</taxon>
        <taxon>Poaceae</taxon>
        <taxon>PACMAD clade</taxon>
        <taxon>Arundinoideae</taxon>
        <taxon>Arundineae</taxon>
        <taxon>Arundo</taxon>
    </lineage>
</organism>
<reference evidence="1" key="1">
    <citation type="submission" date="2014-09" db="EMBL/GenBank/DDBJ databases">
        <authorList>
            <person name="Magalhaes I.L.F."/>
            <person name="Oliveira U."/>
            <person name="Santos F.R."/>
            <person name="Vidigal T.H.D.A."/>
            <person name="Brescovit A.D."/>
            <person name="Santos A.J."/>
        </authorList>
    </citation>
    <scope>NUCLEOTIDE SEQUENCE</scope>
    <source>
        <tissue evidence="1">Shoot tissue taken approximately 20 cm above the soil surface</tissue>
    </source>
</reference>
<evidence type="ECO:0000313" key="1">
    <source>
        <dbReference type="EMBL" id="JAE24701.1"/>
    </source>
</evidence>
<reference evidence="1" key="2">
    <citation type="journal article" date="2015" name="Data Brief">
        <title>Shoot transcriptome of the giant reed, Arundo donax.</title>
        <authorList>
            <person name="Barrero R.A."/>
            <person name="Guerrero F.D."/>
            <person name="Moolhuijzen P."/>
            <person name="Goolsby J.A."/>
            <person name="Tidwell J."/>
            <person name="Bellgard S.E."/>
            <person name="Bellgard M.I."/>
        </authorList>
    </citation>
    <scope>NUCLEOTIDE SEQUENCE</scope>
    <source>
        <tissue evidence="1">Shoot tissue taken approximately 20 cm above the soil surface</tissue>
    </source>
</reference>
<accession>A0A0A9GQ79</accession>
<protein>
    <submittedName>
        <fullName evidence="1">Uncharacterized protein</fullName>
    </submittedName>
</protein>